<reference evidence="6 7" key="1">
    <citation type="submission" date="2021-01" db="EMBL/GenBank/DDBJ databases">
        <title>Belnapia mucosa sp. nov. and Belnapia arida sp. nov., isolated from the Tabernas Desert (Almeria, Spain).</title>
        <authorList>
            <person name="Molina-Menor E."/>
            <person name="Vidal-Verdu A."/>
            <person name="Calonge A."/>
            <person name="Satari L."/>
            <person name="Pereto Magraner J."/>
            <person name="Porcar Miralles M."/>
        </authorList>
    </citation>
    <scope>NUCLEOTIDE SEQUENCE [LARGE SCALE GENOMIC DNA]</scope>
    <source>
        <strain evidence="6 7">T6</strain>
    </source>
</reference>
<keyword evidence="7" id="KW-1185">Reference proteome</keyword>
<dbReference type="PANTHER" id="PTHR30537">
    <property type="entry name" value="HTH-TYPE TRANSCRIPTIONAL REGULATOR"/>
    <property type="match status" value="1"/>
</dbReference>
<dbReference type="Gene3D" id="3.40.190.290">
    <property type="match status" value="1"/>
</dbReference>
<keyword evidence="2" id="KW-0805">Transcription regulation</keyword>
<dbReference type="Pfam" id="PF00126">
    <property type="entry name" value="HTH_1"/>
    <property type="match status" value="1"/>
</dbReference>
<evidence type="ECO:0000313" key="6">
    <source>
        <dbReference type="EMBL" id="MBL6458506.1"/>
    </source>
</evidence>
<dbReference type="PANTHER" id="PTHR30537:SF5">
    <property type="entry name" value="HTH-TYPE TRANSCRIPTIONAL ACTIVATOR TTDR-RELATED"/>
    <property type="match status" value="1"/>
</dbReference>
<keyword evidence="4" id="KW-0804">Transcription</keyword>
<evidence type="ECO:0000256" key="1">
    <source>
        <dbReference type="ARBA" id="ARBA00009437"/>
    </source>
</evidence>
<proteinExistence type="inferred from homology"/>
<comment type="similarity">
    <text evidence="1">Belongs to the LysR transcriptional regulatory family.</text>
</comment>
<dbReference type="InterPro" id="IPR036390">
    <property type="entry name" value="WH_DNA-bd_sf"/>
</dbReference>
<dbReference type="InterPro" id="IPR000847">
    <property type="entry name" value="LysR_HTH_N"/>
</dbReference>
<feature type="domain" description="HTH lysR-type" evidence="5">
    <location>
        <begin position="1"/>
        <end position="59"/>
    </location>
</feature>
<dbReference type="SUPFAM" id="SSF46785">
    <property type="entry name" value="Winged helix' DNA-binding domain"/>
    <property type="match status" value="1"/>
</dbReference>
<protein>
    <submittedName>
        <fullName evidence="6">LysR family transcriptional regulator</fullName>
    </submittedName>
</protein>
<name>A0ABS1VA10_9PROT</name>
<dbReference type="RefSeq" id="WP_202828246.1">
    <property type="nucleotide sequence ID" value="NZ_JAEUXJ010000015.1"/>
</dbReference>
<evidence type="ECO:0000256" key="3">
    <source>
        <dbReference type="ARBA" id="ARBA00023125"/>
    </source>
</evidence>
<accession>A0ABS1VA10</accession>
<sequence length="311" mass="32508">MDRLEELRLFAAVVEAGSLAAAGRRLGHSPPAVTRAVAALEARLGTRLLERSTRRLAPTEAGRQLAEQGRRLLSDYAEAMATAAGEAGPPRGRLRIGAPLVFGRRHVAPVLADFLVGHPAVTAELLLSDRNADLLEEGIDVALRIGPLSEGSLVARRIGQLRRMVAASPGWIADHGRPAAPEALAGQPAVIFGTAPGAMEWSFQAPGGGGTVTVRPAPRLAVNEAEAAVEAAIAGHGPVRALSYQLAEALADGRLVRLLEDWEGAPIPVSLVLPSARLMPSRIRAFLDFAAPRLAALPVLRLSPAAPAPGR</sequence>
<dbReference type="InterPro" id="IPR058163">
    <property type="entry name" value="LysR-type_TF_proteobact-type"/>
</dbReference>
<comment type="caution">
    <text evidence="6">The sequence shown here is derived from an EMBL/GenBank/DDBJ whole genome shotgun (WGS) entry which is preliminary data.</text>
</comment>
<evidence type="ECO:0000256" key="4">
    <source>
        <dbReference type="ARBA" id="ARBA00023163"/>
    </source>
</evidence>
<gene>
    <name evidence="6" type="ORF">JMJ55_24520</name>
</gene>
<dbReference type="EMBL" id="JAEUXJ010000015">
    <property type="protein sequence ID" value="MBL6458506.1"/>
    <property type="molecule type" value="Genomic_DNA"/>
</dbReference>
<dbReference type="InterPro" id="IPR005119">
    <property type="entry name" value="LysR_subst-bd"/>
</dbReference>
<dbReference type="InterPro" id="IPR036388">
    <property type="entry name" value="WH-like_DNA-bd_sf"/>
</dbReference>
<keyword evidence="3" id="KW-0238">DNA-binding</keyword>
<organism evidence="6 7">
    <name type="scientific">Belnapia mucosa</name>
    <dbReference type="NCBI Taxonomy" id="2804532"/>
    <lineage>
        <taxon>Bacteria</taxon>
        <taxon>Pseudomonadati</taxon>
        <taxon>Pseudomonadota</taxon>
        <taxon>Alphaproteobacteria</taxon>
        <taxon>Acetobacterales</taxon>
        <taxon>Roseomonadaceae</taxon>
        <taxon>Belnapia</taxon>
    </lineage>
</organism>
<dbReference type="PROSITE" id="PS50931">
    <property type="entry name" value="HTH_LYSR"/>
    <property type="match status" value="1"/>
</dbReference>
<evidence type="ECO:0000259" key="5">
    <source>
        <dbReference type="PROSITE" id="PS50931"/>
    </source>
</evidence>
<dbReference type="Gene3D" id="1.10.10.10">
    <property type="entry name" value="Winged helix-like DNA-binding domain superfamily/Winged helix DNA-binding domain"/>
    <property type="match status" value="1"/>
</dbReference>
<evidence type="ECO:0000256" key="2">
    <source>
        <dbReference type="ARBA" id="ARBA00023015"/>
    </source>
</evidence>
<evidence type="ECO:0000313" key="7">
    <source>
        <dbReference type="Proteomes" id="UP000606490"/>
    </source>
</evidence>
<dbReference type="Proteomes" id="UP000606490">
    <property type="component" value="Unassembled WGS sequence"/>
</dbReference>
<dbReference type="SUPFAM" id="SSF53850">
    <property type="entry name" value="Periplasmic binding protein-like II"/>
    <property type="match status" value="1"/>
</dbReference>
<dbReference type="Pfam" id="PF03466">
    <property type="entry name" value="LysR_substrate"/>
    <property type="match status" value="1"/>
</dbReference>